<proteinExistence type="inferred from homology"/>
<dbReference type="GO" id="GO:0005634">
    <property type="term" value="C:nucleus"/>
    <property type="evidence" value="ECO:0007669"/>
    <property type="project" value="TreeGrafter"/>
</dbReference>
<dbReference type="SMART" id="SM00450">
    <property type="entry name" value="RHOD"/>
    <property type="match status" value="1"/>
</dbReference>
<evidence type="ECO:0000256" key="9">
    <source>
        <dbReference type="ARBA" id="ARBA00067190"/>
    </source>
</evidence>
<dbReference type="InterPro" id="IPR036873">
    <property type="entry name" value="Rhodanese-like_dom_sf"/>
</dbReference>
<evidence type="ECO:0000256" key="2">
    <source>
        <dbReference type="ARBA" id="ARBA00013064"/>
    </source>
</evidence>
<dbReference type="EC" id="3.1.3.48" evidence="2"/>
<dbReference type="GO" id="GO:0110032">
    <property type="term" value="P:positive regulation of G2/MI transition of meiotic cell cycle"/>
    <property type="evidence" value="ECO:0007669"/>
    <property type="project" value="TreeGrafter"/>
</dbReference>
<dbReference type="GO" id="GO:0010971">
    <property type="term" value="P:positive regulation of G2/M transition of mitotic cell cycle"/>
    <property type="evidence" value="ECO:0007669"/>
    <property type="project" value="TreeGrafter"/>
</dbReference>
<comment type="similarity">
    <text evidence="1">Belongs to the MPI phosphatase family.</text>
</comment>
<comment type="catalytic activity">
    <reaction evidence="8">
        <text>O-phospho-L-tyrosyl-[protein] + H2O = L-tyrosyl-[protein] + phosphate</text>
        <dbReference type="Rhea" id="RHEA:10684"/>
        <dbReference type="Rhea" id="RHEA-COMP:10136"/>
        <dbReference type="Rhea" id="RHEA-COMP:20101"/>
        <dbReference type="ChEBI" id="CHEBI:15377"/>
        <dbReference type="ChEBI" id="CHEBI:43474"/>
        <dbReference type="ChEBI" id="CHEBI:46858"/>
        <dbReference type="ChEBI" id="CHEBI:61978"/>
        <dbReference type="EC" id="3.1.3.48"/>
    </reaction>
</comment>
<keyword evidence="3" id="KW-0132">Cell division</keyword>
<keyword evidence="12" id="KW-1185">Reference proteome</keyword>
<dbReference type="GO" id="GO:0004725">
    <property type="term" value="F:protein tyrosine phosphatase activity"/>
    <property type="evidence" value="ECO:0007669"/>
    <property type="project" value="UniProtKB-EC"/>
</dbReference>
<dbReference type="GO" id="GO:0000086">
    <property type="term" value="P:G2/M transition of mitotic cell cycle"/>
    <property type="evidence" value="ECO:0007669"/>
    <property type="project" value="TreeGrafter"/>
</dbReference>
<evidence type="ECO:0000256" key="6">
    <source>
        <dbReference type="ARBA" id="ARBA00022912"/>
    </source>
</evidence>
<evidence type="ECO:0000313" key="11">
    <source>
        <dbReference type="EMBL" id="KAH7304610.1"/>
    </source>
</evidence>
<keyword evidence="5" id="KW-0378">Hydrolase</keyword>
<keyword evidence="7" id="KW-0131">Cell cycle</keyword>
<dbReference type="PANTHER" id="PTHR10828:SF17">
    <property type="entry name" value="PROTEIN-TYROSINE-PHOSPHATASE"/>
    <property type="match status" value="1"/>
</dbReference>
<keyword evidence="4" id="KW-0498">Mitosis</keyword>
<dbReference type="PRINTS" id="PR00716">
    <property type="entry name" value="MPIPHPHTASE"/>
</dbReference>
<dbReference type="Gene3D" id="3.40.250.10">
    <property type="entry name" value="Rhodanese-like domain"/>
    <property type="match status" value="1"/>
</dbReference>
<gene>
    <name evidence="11" type="ORF">B0I35DRAFT_362979</name>
</gene>
<dbReference type="PROSITE" id="PS50206">
    <property type="entry name" value="RHODANESE_3"/>
    <property type="match status" value="1"/>
</dbReference>
<dbReference type="GO" id="GO:0005737">
    <property type="term" value="C:cytoplasm"/>
    <property type="evidence" value="ECO:0007669"/>
    <property type="project" value="TreeGrafter"/>
</dbReference>
<dbReference type="FunFam" id="3.40.250.10:FF:000021">
    <property type="entry name" value="M-phase inducer phosphatase cdc-25.2"/>
    <property type="match status" value="1"/>
</dbReference>
<evidence type="ECO:0000313" key="12">
    <source>
        <dbReference type="Proteomes" id="UP000813444"/>
    </source>
</evidence>
<dbReference type="InterPro" id="IPR000751">
    <property type="entry name" value="MPI_Phosphatase"/>
</dbReference>
<evidence type="ECO:0000256" key="3">
    <source>
        <dbReference type="ARBA" id="ARBA00022618"/>
    </source>
</evidence>
<reference evidence="11" key="1">
    <citation type="journal article" date="2021" name="Nat. Commun.">
        <title>Genetic determinants of endophytism in the Arabidopsis root mycobiome.</title>
        <authorList>
            <person name="Mesny F."/>
            <person name="Miyauchi S."/>
            <person name="Thiergart T."/>
            <person name="Pickel B."/>
            <person name="Atanasova L."/>
            <person name="Karlsson M."/>
            <person name="Huettel B."/>
            <person name="Barry K.W."/>
            <person name="Haridas S."/>
            <person name="Chen C."/>
            <person name="Bauer D."/>
            <person name="Andreopoulos W."/>
            <person name="Pangilinan J."/>
            <person name="LaButti K."/>
            <person name="Riley R."/>
            <person name="Lipzen A."/>
            <person name="Clum A."/>
            <person name="Drula E."/>
            <person name="Henrissat B."/>
            <person name="Kohler A."/>
            <person name="Grigoriev I.V."/>
            <person name="Martin F.M."/>
            <person name="Hacquard S."/>
        </authorList>
    </citation>
    <scope>NUCLEOTIDE SEQUENCE</scope>
    <source>
        <strain evidence="11">MPI-CAGE-CH-0235</strain>
    </source>
</reference>
<comment type="caution">
    <text evidence="11">The sequence shown here is derived from an EMBL/GenBank/DDBJ whole genome shotgun (WGS) entry which is preliminary data.</text>
</comment>
<dbReference type="Pfam" id="PF00581">
    <property type="entry name" value="Rhodanese"/>
    <property type="match status" value="1"/>
</dbReference>
<accession>A0A8K0SF04</accession>
<sequence>MSELDECYAYKLPHTNNEDDVFPRISLETMFNVMKGNYRGNYDRSIIVDCRFDYEYKGGHIDGAVNFSHEELLISHLFSAPAVGCTLLIFHCEYSKLRAPTMAYHIRAKDRNENSGQYPKLSFPEMYILDGGYSAFFNQHLDSCTPRGYVGMDAEEYTAVRDLELARIRRAIKGRSYHLLEASAGASSQRR</sequence>
<evidence type="ECO:0000256" key="1">
    <source>
        <dbReference type="ARBA" id="ARBA00011065"/>
    </source>
</evidence>
<dbReference type="GO" id="GO:0051301">
    <property type="term" value="P:cell division"/>
    <property type="evidence" value="ECO:0007669"/>
    <property type="project" value="UniProtKB-KW"/>
</dbReference>
<keyword evidence="6" id="KW-0904">Protein phosphatase</keyword>
<name>A0A8K0SF04_9HYPO</name>
<dbReference type="PANTHER" id="PTHR10828">
    <property type="entry name" value="M-PHASE INDUCER PHOSPHATASE DUAL SPECIFICITY PHOSPHATASE CDC25"/>
    <property type="match status" value="1"/>
</dbReference>
<dbReference type="OrthoDB" id="5010487at2759"/>
<dbReference type="EMBL" id="JAGPNK010000022">
    <property type="protein sequence ID" value="KAH7304610.1"/>
    <property type="molecule type" value="Genomic_DNA"/>
</dbReference>
<evidence type="ECO:0000256" key="5">
    <source>
        <dbReference type="ARBA" id="ARBA00022801"/>
    </source>
</evidence>
<evidence type="ECO:0000256" key="4">
    <source>
        <dbReference type="ARBA" id="ARBA00022776"/>
    </source>
</evidence>
<protein>
    <recommendedName>
        <fullName evidence="9">M-phase inducer phosphatase</fullName>
        <ecNumber evidence="2">3.1.3.48</ecNumber>
    </recommendedName>
</protein>
<feature type="domain" description="Rhodanese" evidence="10">
    <location>
        <begin position="41"/>
        <end position="145"/>
    </location>
</feature>
<evidence type="ECO:0000256" key="7">
    <source>
        <dbReference type="ARBA" id="ARBA00023306"/>
    </source>
</evidence>
<dbReference type="SUPFAM" id="SSF52821">
    <property type="entry name" value="Rhodanese/Cell cycle control phosphatase"/>
    <property type="match status" value="1"/>
</dbReference>
<dbReference type="AlphaFoldDB" id="A0A8K0SF04"/>
<dbReference type="InterPro" id="IPR001763">
    <property type="entry name" value="Rhodanese-like_dom"/>
</dbReference>
<evidence type="ECO:0000259" key="10">
    <source>
        <dbReference type="PROSITE" id="PS50206"/>
    </source>
</evidence>
<dbReference type="Proteomes" id="UP000813444">
    <property type="component" value="Unassembled WGS sequence"/>
</dbReference>
<organism evidence="11 12">
    <name type="scientific">Stachybotrys elegans</name>
    <dbReference type="NCBI Taxonomy" id="80388"/>
    <lineage>
        <taxon>Eukaryota</taxon>
        <taxon>Fungi</taxon>
        <taxon>Dikarya</taxon>
        <taxon>Ascomycota</taxon>
        <taxon>Pezizomycotina</taxon>
        <taxon>Sordariomycetes</taxon>
        <taxon>Hypocreomycetidae</taxon>
        <taxon>Hypocreales</taxon>
        <taxon>Stachybotryaceae</taxon>
        <taxon>Stachybotrys</taxon>
    </lineage>
</organism>
<evidence type="ECO:0000256" key="8">
    <source>
        <dbReference type="ARBA" id="ARBA00051722"/>
    </source>
</evidence>